<name>A0A9E4TRY5_9GAMM</name>
<comment type="caution">
    <text evidence="1">The sequence shown here is derived from an EMBL/GenBank/DDBJ whole genome shotgun (WGS) entry which is preliminary data.</text>
</comment>
<proteinExistence type="predicted"/>
<evidence type="ECO:0000313" key="1">
    <source>
        <dbReference type="EMBL" id="MCG7977021.1"/>
    </source>
</evidence>
<gene>
    <name evidence="1" type="ORF">JAY77_02590</name>
</gene>
<dbReference type="AlphaFoldDB" id="A0A9E4TRY5"/>
<evidence type="ECO:0000313" key="2">
    <source>
        <dbReference type="Proteomes" id="UP000886674"/>
    </source>
</evidence>
<dbReference type="Proteomes" id="UP000886674">
    <property type="component" value="Unassembled WGS sequence"/>
</dbReference>
<sequence>MWNNLFISYELKNSEQDRTKINKAIESLGNSTQLHDTCWYVNSPKNATEAAGLIGTFIEEDDILVVANTTTDSATWKNLEEKREIRVKQNWTR</sequence>
<protein>
    <submittedName>
        <fullName evidence="1">Uncharacterized protein</fullName>
    </submittedName>
</protein>
<organism evidence="1 2">
    <name type="scientific">Candidatus Thiodiazotropha taylori</name>
    <dbReference type="NCBI Taxonomy" id="2792791"/>
    <lineage>
        <taxon>Bacteria</taxon>
        <taxon>Pseudomonadati</taxon>
        <taxon>Pseudomonadota</taxon>
        <taxon>Gammaproteobacteria</taxon>
        <taxon>Chromatiales</taxon>
        <taxon>Sedimenticolaceae</taxon>
        <taxon>Candidatus Thiodiazotropha</taxon>
    </lineage>
</organism>
<accession>A0A9E4TRY5</accession>
<dbReference type="EMBL" id="JAEPCR010000005">
    <property type="protein sequence ID" value="MCG7977021.1"/>
    <property type="molecule type" value="Genomic_DNA"/>
</dbReference>
<reference evidence="1" key="1">
    <citation type="journal article" date="2021" name="Proc. Natl. Acad. Sci. U.S.A.">
        <title>Global biogeography of chemosynthetic symbionts reveals both localized and globally distributed symbiont groups. .</title>
        <authorList>
            <person name="Osvatic J.T."/>
            <person name="Wilkins L.G.E."/>
            <person name="Leibrecht L."/>
            <person name="Leray M."/>
            <person name="Zauner S."/>
            <person name="Polzin J."/>
            <person name="Camacho Y."/>
            <person name="Gros O."/>
            <person name="van Gils J.A."/>
            <person name="Eisen J.A."/>
            <person name="Petersen J.M."/>
            <person name="Yuen B."/>
        </authorList>
    </citation>
    <scope>NUCLEOTIDE SEQUENCE</scope>
    <source>
        <strain evidence="1">MAGclacostrist055</strain>
    </source>
</reference>